<evidence type="ECO:0000256" key="1">
    <source>
        <dbReference type="SAM" id="MobiDB-lite"/>
    </source>
</evidence>
<dbReference type="EMBL" id="CAICTM010000033">
    <property type="protein sequence ID" value="CAB9498198.1"/>
    <property type="molecule type" value="Genomic_DNA"/>
</dbReference>
<feature type="region of interest" description="Disordered" evidence="1">
    <location>
        <begin position="111"/>
        <end position="131"/>
    </location>
</feature>
<feature type="compositionally biased region" description="Acidic residues" evidence="1">
    <location>
        <begin position="115"/>
        <end position="124"/>
    </location>
</feature>
<dbReference type="Pfam" id="PF20710">
    <property type="entry name" value="DUF6824"/>
    <property type="match status" value="1"/>
</dbReference>
<organism evidence="3 4">
    <name type="scientific">Seminavis robusta</name>
    <dbReference type="NCBI Taxonomy" id="568900"/>
    <lineage>
        <taxon>Eukaryota</taxon>
        <taxon>Sar</taxon>
        <taxon>Stramenopiles</taxon>
        <taxon>Ochrophyta</taxon>
        <taxon>Bacillariophyta</taxon>
        <taxon>Bacillariophyceae</taxon>
        <taxon>Bacillariophycidae</taxon>
        <taxon>Naviculales</taxon>
        <taxon>Naviculaceae</taxon>
        <taxon>Seminavis</taxon>
    </lineage>
</organism>
<feature type="domain" description="DUF6824" evidence="2">
    <location>
        <begin position="11"/>
        <end position="96"/>
    </location>
</feature>
<sequence length="143" mass="16458">MVAPDDLQPRDVLLGRGGSTYTHSGNRLLRTFLDEQYMGTWNSLTSKKAKTTLTRQIVMDLETEGFRFLRWDDVSNEWIMVDQNVAREKIATLLREMARFEPYRVLDGAQNRAYDDDDDDDGPQDDMMGQLHHDTVPSLFASV</sequence>
<evidence type="ECO:0000259" key="2">
    <source>
        <dbReference type="Pfam" id="PF20710"/>
    </source>
</evidence>
<accession>A0A9N8D866</accession>
<dbReference type="AlphaFoldDB" id="A0A9N8D866"/>
<dbReference type="OrthoDB" id="48818at2759"/>
<dbReference type="InterPro" id="IPR049227">
    <property type="entry name" value="DUF6824"/>
</dbReference>
<dbReference type="Proteomes" id="UP001153069">
    <property type="component" value="Unassembled WGS sequence"/>
</dbReference>
<evidence type="ECO:0000313" key="4">
    <source>
        <dbReference type="Proteomes" id="UP001153069"/>
    </source>
</evidence>
<comment type="caution">
    <text evidence="3">The sequence shown here is derived from an EMBL/GenBank/DDBJ whole genome shotgun (WGS) entry which is preliminary data.</text>
</comment>
<name>A0A9N8D866_9STRA</name>
<reference evidence="3" key="1">
    <citation type="submission" date="2020-06" db="EMBL/GenBank/DDBJ databases">
        <authorList>
            <consortium name="Plant Systems Biology data submission"/>
        </authorList>
    </citation>
    <scope>NUCLEOTIDE SEQUENCE</scope>
    <source>
        <strain evidence="3">D6</strain>
    </source>
</reference>
<keyword evidence="4" id="KW-1185">Reference proteome</keyword>
<protein>
    <recommendedName>
        <fullName evidence="2">DUF6824 domain-containing protein</fullName>
    </recommendedName>
</protein>
<gene>
    <name evidence="3" type="ORF">SEMRO_33_G021330.1</name>
</gene>
<evidence type="ECO:0000313" key="3">
    <source>
        <dbReference type="EMBL" id="CAB9498198.1"/>
    </source>
</evidence>
<proteinExistence type="predicted"/>